<gene>
    <name evidence="2" type="ORF">Slati_3835800</name>
</gene>
<name>A0AAW2TKS3_9LAMI</name>
<evidence type="ECO:0000259" key="1">
    <source>
        <dbReference type="Pfam" id="PF13966"/>
    </source>
</evidence>
<dbReference type="AlphaFoldDB" id="A0AAW2TKS3"/>
<reference evidence="2" key="1">
    <citation type="submission" date="2020-06" db="EMBL/GenBank/DDBJ databases">
        <authorList>
            <person name="Li T."/>
            <person name="Hu X."/>
            <person name="Zhang T."/>
            <person name="Song X."/>
            <person name="Zhang H."/>
            <person name="Dai N."/>
            <person name="Sheng W."/>
            <person name="Hou X."/>
            <person name="Wei L."/>
        </authorList>
    </citation>
    <scope>NUCLEOTIDE SEQUENCE</scope>
    <source>
        <strain evidence="2">KEN1</strain>
        <tissue evidence="2">Leaf</tissue>
    </source>
</reference>
<dbReference type="InterPro" id="IPR026960">
    <property type="entry name" value="RVT-Znf"/>
</dbReference>
<comment type="caution">
    <text evidence="2">The sequence shown here is derived from an EMBL/GenBank/DDBJ whole genome shotgun (WGS) entry which is preliminary data.</text>
</comment>
<feature type="domain" description="Reverse transcriptase zinc-binding" evidence="1">
    <location>
        <begin position="2"/>
        <end position="41"/>
    </location>
</feature>
<sequence length="135" mass="15355">MPTAQNLARRALSVELTCTMCGVDNESLQHVLLYCSFACKVCALSHLQWHIIDREYESVHQWILHTYKALRGSLGDMFLVVCWCIWRNRCAKVMEGRGKSPLCVAIQATHMQTKFAEAWQRMRVAAGVQDLLGAE</sequence>
<reference evidence="2" key="2">
    <citation type="journal article" date="2024" name="Plant">
        <title>Genomic evolution and insights into agronomic trait innovations of Sesamum species.</title>
        <authorList>
            <person name="Miao H."/>
            <person name="Wang L."/>
            <person name="Qu L."/>
            <person name="Liu H."/>
            <person name="Sun Y."/>
            <person name="Le M."/>
            <person name="Wang Q."/>
            <person name="Wei S."/>
            <person name="Zheng Y."/>
            <person name="Lin W."/>
            <person name="Duan Y."/>
            <person name="Cao H."/>
            <person name="Xiong S."/>
            <person name="Wang X."/>
            <person name="Wei L."/>
            <person name="Li C."/>
            <person name="Ma Q."/>
            <person name="Ju M."/>
            <person name="Zhao R."/>
            <person name="Li G."/>
            <person name="Mu C."/>
            <person name="Tian Q."/>
            <person name="Mei H."/>
            <person name="Zhang T."/>
            <person name="Gao T."/>
            <person name="Zhang H."/>
        </authorList>
    </citation>
    <scope>NUCLEOTIDE SEQUENCE</scope>
    <source>
        <strain evidence="2">KEN1</strain>
    </source>
</reference>
<dbReference type="Pfam" id="PF13966">
    <property type="entry name" value="zf-RVT"/>
    <property type="match status" value="1"/>
</dbReference>
<dbReference type="EMBL" id="JACGWN010000014">
    <property type="protein sequence ID" value="KAL0405219.1"/>
    <property type="molecule type" value="Genomic_DNA"/>
</dbReference>
<organism evidence="2">
    <name type="scientific">Sesamum latifolium</name>
    <dbReference type="NCBI Taxonomy" id="2727402"/>
    <lineage>
        <taxon>Eukaryota</taxon>
        <taxon>Viridiplantae</taxon>
        <taxon>Streptophyta</taxon>
        <taxon>Embryophyta</taxon>
        <taxon>Tracheophyta</taxon>
        <taxon>Spermatophyta</taxon>
        <taxon>Magnoliopsida</taxon>
        <taxon>eudicotyledons</taxon>
        <taxon>Gunneridae</taxon>
        <taxon>Pentapetalae</taxon>
        <taxon>asterids</taxon>
        <taxon>lamiids</taxon>
        <taxon>Lamiales</taxon>
        <taxon>Pedaliaceae</taxon>
        <taxon>Sesamum</taxon>
    </lineage>
</organism>
<protein>
    <recommendedName>
        <fullName evidence="1">Reverse transcriptase zinc-binding domain-containing protein</fullName>
    </recommendedName>
</protein>
<proteinExistence type="predicted"/>
<accession>A0AAW2TKS3</accession>
<evidence type="ECO:0000313" key="2">
    <source>
        <dbReference type="EMBL" id="KAL0405219.1"/>
    </source>
</evidence>